<feature type="compositionally biased region" description="Basic and acidic residues" evidence="1">
    <location>
        <begin position="148"/>
        <end position="160"/>
    </location>
</feature>
<evidence type="ECO:0008006" key="4">
    <source>
        <dbReference type="Google" id="ProtNLM"/>
    </source>
</evidence>
<feature type="region of interest" description="Disordered" evidence="1">
    <location>
        <begin position="306"/>
        <end position="327"/>
    </location>
</feature>
<evidence type="ECO:0000313" key="2">
    <source>
        <dbReference type="EMBL" id="MWK56903.1"/>
    </source>
</evidence>
<feature type="compositionally biased region" description="Acidic residues" evidence="1">
    <location>
        <begin position="38"/>
        <end position="99"/>
    </location>
</feature>
<dbReference type="RefSeq" id="WP_160481028.1">
    <property type="nucleotide sequence ID" value="NZ_WTFN01000027.1"/>
</dbReference>
<evidence type="ECO:0000313" key="3">
    <source>
        <dbReference type="Proteomes" id="UP000461288"/>
    </source>
</evidence>
<gene>
    <name evidence="2" type="ORF">GO594_13025</name>
</gene>
<name>A0A7X3H7N0_9GAMM</name>
<evidence type="ECO:0000256" key="1">
    <source>
        <dbReference type="SAM" id="MobiDB-lite"/>
    </source>
</evidence>
<dbReference type="EMBL" id="WTFN01000027">
    <property type="protein sequence ID" value="MWK56903.1"/>
    <property type="molecule type" value="Genomic_DNA"/>
</dbReference>
<dbReference type="Proteomes" id="UP000461288">
    <property type="component" value="Unassembled WGS sequence"/>
</dbReference>
<accession>A0A7X3H7N0</accession>
<feature type="region of interest" description="Disordered" evidence="1">
    <location>
        <begin position="24"/>
        <end position="164"/>
    </location>
</feature>
<dbReference type="AlphaFoldDB" id="A0A7X3H7N0"/>
<reference evidence="2 3" key="1">
    <citation type="submission" date="2019-12" db="EMBL/GenBank/DDBJ databases">
        <title>Draft genome sequence of Pseudomonas otitidis recovered from a chicken carcass.</title>
        <authorList>
            <person name="Vieira T.R."/>
            <person name="Oliviera E.F.C."/>
            <person name="Silva N.M.V."/>
            <person name="Sambrano G.E."/>
            <person name="Cibulski S.P."/>
            <person name="Cardoso M.R.I."/>
        </authorList>
    </citation>
    <scope>NUCLEOTIDE SEQUENCE [LARGE SCALE GENOMIC DNA]</scope>
    <source>
        <strain evidence="2 3">25_K</strain>
    </source>
</reference>
<feature type="compositionally biased region" description="Basic and acidic residues" evidence="1">
    <location>
        <begin position="117"/>
        <end position="141"/>
    </location>
</feature>
<organism evidence="2 3">
    <name type="scientific">Metapseudomonas otitidis</name>
    <dbReference type="NCBI Taxonomy" id="319939"/>
    <lineage>
        <taxon>Bacteria</taxon>
        <taxon>Pseudomonadati</taxon>
        <taxon>Pseudomonadota</taxon>
        <taxon>Gammaproteobacteria</taxon>
        <taxon>Pseudomonadales</taxon>
        <taxon>Pseudomonadaceae</taxon>
        <taxon>Metapseudomonas</taxon>
    </lineage>
</organism>
<sequence length="354" mass="39235">MKPISIKHASDDLALAILAGRVFSEYDEPDPELLGSSVEEEEEEEEGAEDRGDDVDPDLLPEEDEDLELEEDDQDDDQGGGEQDADQGGDDQDDELDEDALAKIAGTGKSATVPHARFNEVNESLKEERKRRLELEEELARARGAVPAKKEEDPKPKSFDYDEAEDRYNQAILEGDADAAKAIRREIRAAERKEIEEAAQQRAEALYQQRAQEAAQRQQQAALPAVLKESYEKFPFLDYQGSEPNMDAIEEVVALRDHYIAKGEPMAKALARAVAKVGPRYAEPVSVDKEPAKGATPTAEQIKRNLARERATPPMTPGVGERGASVDVANMSEDDYAKLSAEEKKRLRGDFISR</sequence>
<comment type="caution">
    <text evidence="2">The sequence shown here is derived from an EMBL/GenBank/DDBJ whole genome shotgun (WGS) entry which is preliminary data.</text>
</comment>
<proteinExistence type="predicted"/>
<protein>
    <recommendedName>
        <fullName evidence="4">Phage protein</fullName>
    </recommendedName>
</protein>